<protein>
    <submittedName>
        <fullName evidence="2">Uncharacterized protein</fullName>
    </submittedName>
</protein>
<gene>
    <name evidence="1" type="ORF">ISE1_2703</name>
    <name evidence="2" type="ORF">ISE2_4453</name>
</gene>
<dbReference type="EMBL" id="CAADIM010000018">
    <property type="protein sequence ID" value="VFR81113.1"/>
    <property type="molecule type" value="Genomic_DNA"/>
</dbReference>
<organism evidence="2">
    <name type="scientific">plant metagenome</name>
    <dbReference type="NCBI Taxonomy" id="1297885"/>
    <lineage>
        <taxon>unclassified sequences</taxon>
        <taxon>metagenomes</taxon>
        <taxon>organismal metagenomes</taxon>
    </lineage>
</organism>
<sequence length="135" mass="14663">MPSQTNIPLIAYRCSQCHGKDVGYDASSAFNEASQTWELGTEYDSAWCNDCGDVPIEIYHPQGDELQALVVLRAEHIRKERLAENAQDLYDALTGMVEALTPHATEQNALILANAHAVLARINDDATLPAANPGA</sequence>
<proteinExistence type="predicted"/>
<dbReference type="AlphaFoldDB" id="A0A484UHF1"/>
<dbReference type="EMBL" id="CAADIN010000014">
    <property type="protein sequence ID" value="VFR86116.1"/>
    <property type="molecule type" value="Genomic_DNA"/>
</dbReference>
<name>A0A484UHF1_9ZZZZ</name>
<evidence type="ECO:0000313" key="2">
    <source>
        <dbReference type="EMBL" id="VFR86116.1"/>
    </source>
</evidence>
<accession>A0A484UHF1</accession>
<evidence type="ECO:0000313" key="1">
    <source>
        <dbReference type="EMBL" id="VFR81113.1"/>
    </source>
</evidence>
<reference evidence="2" key="1">
    <citation type="submission" date="2019-03" db="EMBL/GenBank/DDBJ databases">
        <authorList>
            <person name="Danneels B."/>
        </authorList>
    </citation>
    <scope>NUCLEOTIDE SEQUENCE</scope>
</reference>